<dbReference type="AlphaFoldDB" id="A0A8A7K7L6"/>
<evidence type="ECO:0000313" key="1">
    <source>
        <dbReference type="EMBL" id="QTL97706.1"/>
    </source>
</evidence>
<reference evidence="1" key="1">
    <citation type="submission" date="2019-12" db="EMBL/GenBank/DDBJ databases">
        <authorList>
            <person name="zhang j."/>
            <person name="sun C.M."/>
        </authorList>
    </citation>
    <scope>NUCLEOTIDE SEQUENCE</scope>
    <source>
        <strain evidence="1">NS-1</strain>
    </source>
</reference>
<dbReference type="EMBL" id="CP046640">
    <property type="protein sequence ID" value="QTL97706.1"/>
    <property type="molecule type" value="Genomic_DNA"/>
</dbReference>
<dbReference type="KEGG" id="ifn:GM661_06755"/>
<accession>A0A8A7K7L6</accession>
<gene>
    <name evidence="1" type="ORF">GM661_06755</name>
</gene>
<protein>
    <submittedName>
        <fullName evidence="1">Uncharacterized protein</fullName>
    </submittedName>
</protein>
<keyword evidence="2" id="KW-1185">Reference proteome</keyword>
<dbReference type="Gene3D" id="3.90.1480.10">
    <property type="entry name" value="Alpha-2,3-sialyltransferase"/>
    <property type="match status" value="1"/>
</dbReference>
<organism evidence="1 2">
    <name type="scientific">Iocasia fonsfrigidae</name>
    <dbReference type="NCBI Taxonomy" id="2682810"/>
    <lineage>
        <taxon>Bacteria</taxon>
        <taxon>Bacillati</taxon>
        <taxon>Bacillota</taxon>
        <taxon>Clostridia</taxon>
        <taxon>Halanaerobiales</taxon>
        <taxon>Halanaerobiaceae</taxon>
        <taxon>Iocasia</taxon>
    </lineage>
</organism>
<dbReference type="RefSeq" id="WP_230869327.1">
    <property type="nucleotide sequence ID" value="NZ_CP046640.1"/>
</dbReference>
<proteinExistence type="predicted"/>
<evidence type="ECO:0000313" key="2">
    <source>
        <dbReference type="Proteomes" id="UP000665020"/>
    </source>
</evidence>
<sequence>MQISSYDWFIDREKNKPCLVAGLAPTIEDFPYKKFDGIYLTCNDGPIRLKDLFQANYWVNATTGFPDPVFHSDIINSFPETVFIFADSVCYRNKHLDIDFLRNNLKVKWFAYDQSHFNHQPCPGKFSRGFICCELIDIYPERDTLQELIQKRYHTIDHYSPGNTVAIHVLAFAIILGCNPIYLQGIEIPVYKHEYIHRGESKTCISDEKSVFYQCIPRILADFKYLIDLAYANSIEVYNLSRTSTLNKINNLKYKDPTEIL</sequence>
<name>A0A8A7K7L6_9FIRM</name>
<dbReference type="Proteomes" id="UP000665020">
    <property type="component" value="Chromosome"/>
</dbReference>